<proteinExistence type="predicted"/>
<keyword evidence="1" id="KW-1133">Transmembrane helix</keyword>
<evidence type="ECO:0000256" key="1">
    <source>
        <dbReference type="SAM" id="Phobius"/>
    </source>
</evidence>
<name>A0A921RQU5_SORBI</name>
<feature type="transmembrane region" description="Helical" evidence="1">
    <location>
        <begin position="44"/>
        <end position="64"/>
    </location>
</feature>
<keyword evidence="1" id="KW-0472">Membrane</keyword>
<feature type="signal peptide" evidence="2">
    <location>
        <begin position="1"/>
        <end position="21"/>
    </location>
</feature>
<feature type="chain" id="PRO_5037226421" description="Secreted protein" evidence="2">
    <location>
        <begin position="22"/>
        <end position="73"/>
    </location>
</feature>
<evidence type="ECO:0008006" key="5">
    <source>
        <dbReference type="Google" id="ProtNLM"/>
    </source>
</evidence>
<sequence length="73" mass="8014">MVSPAASTAFPLLFFCQLSCARFPPSCDLTHIALYLCSTLKSDVIFFLSTIIIYASMETFPLSISSQQTRISA</sequence>
<reference evidence="3" key="1">
    <citation type="journal article" date="2019" name="BMC Genomics">
        <title>A new reference genome for Sorghum bicolor reveals high levels of sequence similarity between sweet and grain genotypes: implications for the genetics of sugar metabolism.</title>
        <authorList>
            <person name="Cooper E.A."/>
            <person name="Brenton Z.W."/>
            <person name="Flinn B.S."/>
            <person name="Jenkins J."/>
            <person name="Shu S."/>
            <person name="Flowers D."/>
            <person name="Luo F."/>
            <person name="Wang Y."/>
            <person name="Xia P."/>
            <person name="Barry K."/>
            <person name="Daum C."/>
            <person name="Lipzen A."/>
            <person name="Yoshinaga Y."/>
            <person name="Schmutz J."/>
            <person name="Saski C."/>
            <person name="Vermerris W."/>
            <person name="Kresovich S."/>
        </authorList>
    </citation>
    <scope>NUCLEOTIDE SEQUENCE</scope>
</reference>
<evidence type="ECO:0000313" key="4">
    <source>
        <dbReference type="Proteomes" id="UP000807115"/>
    </source>
</evidence>
<keyword evidence="1" id="KW-0812">Transmembrane</keyword>
<evidence type="ECO:0000256" key="2">
    <source>
        <dbReference type="SAM" id="SignalP"/>
    </source>
</evidence>
<dbReference type="Proteomes" id="UP000807115">
    <property type="component" value="Chromosome 2"/>
</dbReference>
<reference evidence="3" key="2">
    <citation type="submission" date="2020-10" db="EMBL/GenBank/DDBJ databases">
        <authorList>
            <person name="Cooper E.A."/>
            <person name="Brenton Z.W."/>
            <person name="Flinn B.S."/>
            <person name="Jenkins J."/>
            <person name="Shu S."/>
            <person name="Flowers D."/>
            <person name="Luo F."/>
            <person name="Wang Y."/>
            <person name="Xia P."/>
            <person name="Barry K."/>
            <person name="Daum C."/>
            <person name="Lipzen A."/>
            <person name="Yoshinaga Y."/>
            <person name="Schmutz J."/>
            <person name="Saski C."/>
            <person name="Vermerris W."/>
            <person name="Kresovich S."/>
        </authorList>
    </citation>
    <scope>NUCLEOTIDE SEQUENCE</scope>
</reference>
<accession>A0A921RQU5</accession>
<dbReference type="AlphaFoldDB" id="A0A921RQU5"/>
<organism evidence="3 4">
    <name type="scientific">Sorghum bicolor</name>
    <name type="common">Sorghum</name>
    <name type="synonym">Sorghum vulgare</name>
    <dbReference type="NCBI Taxonomy" id="4558"/>
    <lineage>
        <taxon>Eukaryota</taxon>
        <taxon>Viridiplantae</taxon>
        <taxon>Streptophyta</taxon>
        <taxon>Embryophyta</taxon>
        <taxon>Tracheophyta</taxon>
        <taxon>Spermatophyta</taxon>
        <taxon>Magnoliopsida</taxon>
        <taxon>Liliopsida</taxon>
        <taxon>Poales</taxon>
        <taxon>Poaceae</taxon>
        <taxon>PACMAD clade</taxon>
        <taxon>Panicoideae</taxon>
        <taxon>Andropogonodae</taxon>
        <taxon>Andropogoneae</taxon>
        <taxon>Sorghinae</taxon>
        <taxon>Sorghum</taxon>
    </lineage>
</organism>
<gene>
    <name evidence="3" type="ORF">BDA96_02G260500</name>
</gene>
<keyword evidence="2" id="KW-0732">Signal</keyword>
<dbReference type="EMBL" id="CM027681">
    <property type="protein sequence ID" value="KAG0544264.1"/>
    <property type="molecule type" value="Genomic_DNA"/>
</dbReference>
<evidence type="ECO:0000313" key="3">
    <source>
        <dbReference type="EMBL" id="KAG0544264.1"/>
    </source>
</evidence>
<protein>
    <recommendedName>
        <fullName evidence="5">Secreted protein</fullName>
    </recommendedName>
</protein>
<comment type="caution">
    <text evidence="3">The sequence shown here is derived from an EMBL/GenBank/DDBJ whole genome shotgun (WGS) entry which is preliminary data.</text>
</comment>